<sequence length="306" mass="34201">MAEDSLTSVAVISRDLREYYTLLHARDGEEAWGMLLSDPRIELVITDVQMPILSGQQLLKLIRQSPETRISSLPVIVMTTAEDSAEKHLAFLNGANDFLNKPVDSLELRARVDVHYRLARNIRELEESKKALAELATTDSLTKLKNRRLFYSQAEQNLSACRRYGKDMSLLLIDIDHFKKVNDTFGHHAGDEVLVKVARLLARMVRAVDTVARFGGEEFAILMPETNRLGAAVLGERIRAAIGREQIVVDGRHIPVTVSIGISTLAAEDIESIDQMLNIADQRLYLAKNGGRNRICVNDDGKSHFA</sequence>
<dbReference type="GO" id="GO:0005886">
    <property type="term" value="C:plasma membrane"/>
    <property type="evidence" value="ECO:0007669"/>
    <property type="project" value="TreeGrafter"/>
</dbReference>
<reference evidence="6 7" key="1">
    <citation type="journal article" date="2016" name="Nat. Commun.">
        <title>Thousands of microbial genomes shed light on interconnected biogeochemical processes in an aquifer system.</title>
        <authorList>
            <person name="Anantharaman K."/>
            <person name="Brown C.T."/>
            <person name="Hug L.A."/>
            <person name="Sharon I."/>
            <person name="Castelle C.J."/>
            <person name="Probst A.J."/>
            <person name="Thomas B.C."/>
            <person name="Singh A."/>
            <person name="Wilkins M.J."/>
            <person name="Karaoz U."/>
            <person name="Brodie E.L."/>
            <person name="Williams K.H."/>
            <person name="Hubbard S.S."/>
            <person name="Banfield J.F."/>
        </authorList>
    </citation>
    <scope>NUCLEOTIDE SEQUENCE [LARGE SCALE GENOMIC DNA]</scope>
</reference>
<evidence type="ECO:0000313" key="6">
    <source>
        <dbReference type="EMBL" id="OGI56983.1"/>
    </source>
</evidence>
<dbReference type="EC" id="2.7.7.65" evidence="1"/>
<evidence type="ECO:0000256" key="2">
    <source>
        <dbReference type="ARBA" id="ARBA00034247"/>
    </source>
</evidence>
<protein>
    <recommendedName>
        <fullName evidence="1">diguanylate cyclase</fullName>
        <ecNumber evidence="1">2.7.7.65</ecNumber>
    </recommendedName>
</protein>
<comment type="catalytic activity">
    <reaction evidence="2">
        <text>2 GTP = 3',3'-c-di-GMP + 2 diphosphate</text>
        <dbReference type="Rhea" id="RHEA:24898"/>
        <dbReference type="ChEBI" id="CHEBI:33019"/>
        <dbReference type="ChEBI" id="CHEBI:37565"/>
        <dbReference type="ChEBI" id="CHEBI:58805"/>
        <dbReference type="EC" id="2.7.7.65"/>
    </reaction>
</comment>
<dbReference type="FunFam" id="3.30.70.270:FF:000001">
    <property type="entry name" value="Diguanylate cyclase domain protein"/>
    <property type="match status" value="1"/>
</dbReference>
<dbReference type="SUPFAM" id="SSF55073">
    <property type="entry name" value="Nucleotide cyclase"/>
    <property type="match status" value="1"/>
</dbReference>
<gene>
    <name evidence="6" type="ORF">A2V58_07060</name>
</gene>
<feature type="domain" description="GGDEF" evidence="5">
    <location>
        <begin position="166"/>
        <end position="300"/>
    </location>
</feature>
<dbReference type="SMART" id="SM00267">
    <property type="entry name" value="GGDEF"/>
    <property type="match status" value="1"/>
</dbReference>
<dbReference type="GO" id="GO:0043709">
    <property type="term" value="P:cell adhesion involved in single-species biofilm formation"/>
    <property type="evidence" value="ECO:0007669"/>
    <property type="project" value="TreeGrafter"/>
</dbReference>
<dbReference type="InterPro" id="IPR000160">
    <property type="entry name" value="GGDEF_dom"/>
</dbReference>
<dbReference type="Gene3D" id="3.40.50.2300">
    <property type="match status" value="1"/>
</dbReference>
<dbReference type="AlphaFoldDB" id="A0A1F6UHZ6"/>
<dbReference type="PANTHER" id="PTHR45138">
    <property type="entry name" value="REGULATORY COMPONENTS OF SENSORY TRANSDUCTION SYSTEM"/>
    <property type="match status" value="1"/>
</dbReference>
<dbReference type="InterPro" id="IPR029787">
    <property type="entry name" value="Nucleotide_cyclase"/>
</dbReference>
<dbReference type="GO" id="GO:1902201">
    <property type="term" value="P:negative regulation of bacterial-type flagellum-dependent cell motility"/>
    <property type="evidence" value="ECO:0007669"/>
    <property type="project" value="TreeGrafter"/>
</dbReference>
<dbReference type="InterPro" id="IPR050469">
    <property type="entry name" value="Diguanylate_Cyclase"/>
</dbReference>
<evidence type="ECO:0000313" key="7">
    <source>
        <dbReference type="Proteomes" id="UP000177950"/>
    </source>
</evidence>
<dbReference type="GO" id="GO:0000160">
    <property type="term" value="P:phosphorelay signal transduction system"/>
    <property type="evidence" value="ECO:0007669"/>
    <property type="project" value="InterPro"/>
</dbReference>
<dbReference type="InterPro" id="IPR043128">
    <property type="entry name" value="Rev_trsase/Diguanyl_cyclase"/>
</dbReference>
<dbReference type="NCBIfam" id="TIGR00254">
    <property type="entry name" value="GGDEF"/>
    <property type="match status" value="1"/>
</dbReference>
<dbReference type="InterPro" id="IPR011006">
    <property type="entry name" value="CheY-like_superfamily"/>
</dbReference>
<dbReference type="Pfam" id="PF00990">
    <property type="entry name" value="GGDEF"/>
    <property type="match status" value="1"/>
</dbReference>
<keyword evidence="3" id="KW-0597">Phosphoprotein</keyword>
<evidence type="ECO:0000259" key="4">
    <source>
        <dbReference type="PROSITE" id="PS50110"/>
    </source>
</evidence>
<dbReference type="Gene3D" id="3.30.70.270">
    <property type="match status" value="1"/>
</dbReference>
<evidence type="ECO:0000259" key="5">
    <source>
        <dbReference type="PROSITE" id="PS50887"/>
    </source>
</evidence>
<evidence type="ECO:0000256" key="1">
    <source>
        <dbReference type="ARBA" id="ARBA00012528"/>
    </source>
</evidence>
<dbReference type="PROSITE" id="PS50887">
    <property type="entry name" value="GGDEF"/>
    <property type="match status" value="1"/>
</dbReference>
<dbReference type="Proteomes" id="UP000177950">
    <property type="component" value="Unassembled WGS sequence"/>
</dbReference>
<dbReference type="GO" id="GO:0052621">
    <property type="term" value="F:diguanylate cyclase activity"/>
    <property type="evidence" value="ECO:0007669"/>
    <property type="project" value="UniProtKB-EC"/>
</dbReference>
<dbReference type="EMBL" id="MFSV01000163">
    <property type="protein sequence ID" value="OGI56983.1"/>
    <property type="molecule type" value="Genomic_DNA"/>
</dbReference>
<name>A0A1F6UHZ6_9PROT</name>
<dbReference type="SMART" id="SM00448">
    <property type="entry name" value="REC"/>
    <property type="match status" value="1"/>
</dbReference>
<dbReference type="Pfam" id="PF00072">
    <property type="entry name" value="Response_reg"/>
    <property type="match status" value="1"/>
</dbReference>
<organism evidence="6 7">
    <name type="scientific">Candidatus Muproteobacteria bacterium RBG_19FT_COMBO_61_10</name>
    <dbReference type="NCBI Taxonomy" id="1817761"/>
    <lineage>
        <taxon>Bacteria</taxon>
        <taxon>Pseudomonadati</taxon>
        <taxon>Pseudomonadota</taxon>
        <taxon>Candidatus Muproteobacteria</taxon>
    </lineage>
</organism>
<accession>A0A1F6UHZ6</accession>
<evidence type="ECO:0000256" key="3">
    <source>
        <dbReference type="PROSITE-ProRule" id="PRU00169"/>
    </source>
</evidence>
<feature type="modified residue" description="4-aspartylphosphate" evidence="3">
    <location>
        <position position="47"/>
    </location>
</feature>
<dbReference type="CDD" id="cd01949">
    <property type="entry name" value="GGDEF"/>
    <property type="match status" value="1"/>
</dbReference>
<proteinExistence type="predicted"/>
<dbReference type="InterPro" id="IPR001789">
    <property type="entry name" value="Sig_transdc_resp-reg_receiver"/>
</dbReference>
<dbReference type="SUPFAM" id="SSF52172">
    <property type="entry name" value="CheY-like"/>
    <property type="match status" value="1"/>
</dbReference>
<dbReference type="PROSITE" id="PS50110">
    <property type="entry name" value="RESPONSE_REGULATORY"/>
    <property type="match status" value="1"/>
</dbReference>
<feature type="domain" description="Response regulatory" evidence="4">
    <location>
        <begin position="1"/>
        <end position="116"/>
    </location>
</feature>
<dbReference type="PANTHER" id="PTHR45138:SF9">
    <property type="entry name" value="DIGUANYLATE CYCLASE DGCM-RELATED"/>
    <property type="match status" value="1"/>
</dbReference>
<comment type="caution">
    <text evidence="6">The sequence shown here is derived from an EMBL/GenBank/DDBJ whole genome shotgun (WGS) entry which is preliminary data.</text>
</comment>